<accession>A1ZM42</accession>
<dbReference type="PANTHER" id="PTHR43214">
    <property type="entry name" value="TWO-COMPONENT RESPONSE REGULATOR"/>
    <property type="match status" value="1"/>
</dbReference>
<feature type="domain" description="Response regulatory" evidence="5">
    <location>
        <begin position="33"/>
        <end position="147"/>
    </location>
</feature>
<dbReference type="InterPro" id="IPR011006">
    <property type="entry name" value="CheY-like_superfamily"/>
</dbReference>
<dbReference type="InterPro" id="IPR039420">
    <property type="entry name" value="WalR-like"/>
</dbReference>
<dbReference type="Gene3D" id="3.40.50.2300">
    <property type="match status" value="1"/>
</dbReference>
<organism evidence="6 7">
    <name type="scientific">Microscilla marina ATCC 23134</name>
    <dbReference type="NCBI Taxonomy" id="313606"/>
    <lineage>
        <taxon>Bacteria</taxon>
        <taxon>Pseudomonadati</taxon>
        <taxon>Bacteroidota</taxon>
        <taxon>Cytophagia</taxon>
        <taxon>Cytophagales</taxon>
        <taxon>Microscillaceae</taxon>
        <taxon>Microscilla</taxon>
    </lineage>
</organism>
<evidence type="ECO:0000313" key="6">
    <source>
        <dbReference type="EMBL" id="EAY28574.1"/>
    </source>
</evidence>
<dbReference type="AlphaFoldDB" id="A1ZM42"/>
<keyword evidence="1" id="KW-0238">DNA-binding</keyword>
<dbReference type="eggNOG" id="COG2197">
    <property type="taxonomic scope" value="Bacteria"/>
</dbReference>
<reference evidence="6 7" key="1">
    <citation type="submission" date="2007-01" db="EMBL/GenBank/DDBJ databases">
        <authorList>
            <person name="Haygood M."/>
            <person name="Podell S."/>
            <person name="Anderson C."/>
            <person name="Hopkinson B."/>
            <person name="Roe K."/>
            <person name="Barbeau K."/>
            <person name="Gaasterland T."/>
            <person name="Ferriera S."/>
            <person name="Johnson J."/>
            <person name="Kravitz S."/>
            <person name="Beeson K."/>
            <person name="Sutton G."/>
            <person name="Rogers Y.-H."/>
            <person name="Friedman R."/>
            <person name="Frazier M."/>
            <person name="Venter J.C."/>
        </authorList>
    </citation>
    <scope>NUCLEOTIDE SEQUENCE [LARGE SCALE GENOMIC DNA]</scope>
    <source>
        <strain evidence="6 7">ATCC 23134</strain>
    </source>
</reference>
<keyword evidence="7" id="KW-1185">Reference proteome</keyword>
<sequence>MHTFRFTTPPLHKKPNNNPKQMMQISKKTQNTKTLIIDANFLTRKGFKALFEAMPGYEITREAEELLQVHYLLKTKQPYLIIVHLNTPNSIDIIRTIKQNNPQHQIIVFANEVEDHEFNQLLAMNIDGLLMKEGKENELVECLRKLQQGKTFLSRACQKNSITTHNKPTNELHSLNRLEIKILQMIAEKKTTNEIASVLFKSPKTIENRRYQMCRKLNLNGHNSLLIYALEHKQTLATMY</sequence>
<gene>
    <name evidence="6" type="ORF">M23134_04421</name>
</gene>
<evidence type="ECO:0000256" key="2">
    <source>
        <dbReference type="PROSITE-ProRule" id="PRU00169"/>
    </source>
</evidence>
<dbReference type="GO" id="GO:0000160">
    <property type="term" value="P:phosphorelay signal transduction system"/>
    <property type="evidence" value="ECO:0007669"/>
    <property type="project" value="InterPro"/>
</dbReference>
<evidence type="ECO:0000256" key="1">
    <source>
        <dbReference type="ARBA" id="ARBA00023125"/>
    </source>
</evidence>
<dbReference type="InterPro" id="IPR016032">
    <property type="entry name" value="Sig_transdc_resp-reg_C-effctor"/>
</dbReference>
<comment type="caution">
    <text evidence="2">Lacks conserved residue(s) required for the propagation of feature annotation.</text>
</comment>
<evidence type="ECO:0000259" key="5">
    <source>
        <dbReference type="PROSITE" id="PS50110"/>
    </source>
</evidence>
<dbReference type="Pfam" id="PF00196">
    <property type="entry name" value="GerE"/>
    <property type="match status" value="1"/>
</dbReference>
<dbReference type="SMART" id="SM00421">
    <property type="entry name" value="HTH_LUXR"/>
    <property type="match status" value="1"/>
</dbReference>
<dbReference type="SUPFAM" id="SSF46894">
    <property type="entry name" value="C-terminal effector domain of the bipartite response regulators"/>
    <property type="match status" value="1"/>
</dbReference>
<dbReference type="GO" id="GO:0003677">
    <property type="term" value="F:DNA binding"/>
    <property type="evidence" value="ECO:0007669"/>
    <property type="project" value="UniProtKB-KW"/>
</dbReference>
<evidence type="ECO:0000259" key="4">
    <source>
        <dbReference type="PROSITE" id="PS50043"/>
    </source>
</evidence>
<dbReference type="Pfam" id="PF00072">
    <property type="entry name" value="Response_reg"/>
    <property type="match status" value="1"/>
</dbReference>
<dbReference type="Proteomes" id="UP000004095">
    <property type="component" value="Unassembled WGS sequence"/>
</dbReference>
<dbReference type="CDD" id="cd06170">
    <property type="entry name" value="LuxR_C_like"/>
    <property type="match status" value="1"/>
</dbReference>
<dbReference type="GO" id="GO:0006355">
    <property type="term" value="P:regulation of DNA-templated transcription"/>
    <property type="evidence" value="ECO:0007669"/>
    <property type="project" value="InterPro"/>
</dbReference>
<dbReference type="InterPro" id="IPR001789">
    <property type="entry name" value="Sig_transdc_resp-reg_receiver"/>
</dbReference>
<dbReference type="EMBL" id="AAWS01000015">
    <property type="protein sequence ID" value="EAY28574.1"/>
    <property type="molecule type" value="Genomic_DNA"/>
</dbReference>
<proteinExistence type="predicted"/>
<feature type="domain" description="HTH luxR-type" evidence="4">
    <location>
        <begin position="168"/>
        <end position="233"/>
    </location>
</feature>
<dbReference type="OrthoDB" id="1013073at2"/>
<dbReference type="PANTHER" id="PTHR43214:SF43">
    <property type="entry name" value="TWO-COMPONENT RESPONSE REGULATOR"/>
    <property type="match status" value="1"/>
</dbReference>
<evidence type="ECO:0000256" key="3">
    <source>
        <dbReference type="SAM" id="MobiDB-lite"/>
    </source>
</evidence>
<dbReference type="SUPFAM" id="SSF52172">
    <property type="entry name" value="CheY-like"/>
    <property type="match status" value="1"/>
</dbReference>
<protein>
    <submittedName>
        <fullName evidence="6">Transcriptional regulator, LuxR family protein</fullName>
    </submittedName>
</protein>
<dbReference type="PROSITE" id="PS50043">
    <property type="entry name" value="HTH_LUXR_2"/>
    <property type="match status" value="1"/>
</dbReference>
<feature type="region of interest" description="Disordered" evidence="3">
    <location>
        <begin position="1"/>
        <end position="20"/>
    </location>
</feature>
<evidence type="ECO:0000313" key="7">
    <source>
        <dbReference type="Proteomes" id="UP000004095"/>
    </source>
</evidence>
<dbReference type="InterPro" id="IPR000792">
    <property type="entry name" value="Tscrpt_reg_LuxR_C"/>
</dbReference>
<comment type="caution">
    <text evidence="6">The sequence shown here is derived from an EMBL/GenBank/DDBJ whole genome shotgun (WGS) entry which is preliminary data.</text>
</comment>
<dbReference type="PROSITE" id="PS50110">
    <property type="entry name" value="RESPONSE_REGULATORY"/>
    <property type="match status" value="1"/>
</dbReference>
<name>A1ZM42_MICM2</name>